<dbReference type="Proteomes" id="UP000002149">
    <property type="component" value="Chromosome 10"/>
</dbReference>
<dbReference type="GeneID" id="3254046"/>
<evidence type="ECO:0000313" key="3">
    <source>
        <dbReference type="Proteomes" id="UP000002149"/>
    </source>
</evidence>
<evidence type="ECO:0000313" key="2">
    <source>
        <dbReference type="EMBL" id="AAW45772.1"/>
    </source>
</evidence>
<feature type="compositionally biased region" description="Low complexity" evidence="1">
    <location>
        <begin position="164"/>
        <end position="180"/>
    </location>
</feature>
<feature type="region of interest" description="Disordered" evidence="1">
    <location>
        <begin position="111"/>
        <end position="188"/>
    </location>
</feature>
<protein>
    <submittedName>
        <fullName evidence="2">Expressed protein</fullName>
    </submittedName>
</protein>
<dbReference type="KEGG" id="cne:CNJ00320"/>
<dbReference type="AlphaFoldDB" id="Q5KAV6"/>
<sequence>MSTLAATERVKSPNTIANLVARAQLASGESSLEMLGHTFALGVELDEDDFRALLQDMALLSNECRQRAAKLKGHKGAVVSTLAWESLRQLVDAKIIYANMLRWVWRQRKPRRNGHTKTENPGSFGTPSRNHDTRENVGQAIKEEGEGDIEPHPFPVKHGSVCQSQAPSSRQESNSSSNDSDGLDAAHRKGSNPLIAVSEDAELSSFAIHPRYRSSATSIPTPGRRSAWLPSPTDMSSLYSSRNQSIASHEGSHEGLPVLYRTQRISSTGSLILPNGISAWNRNPPSCTSRPTMSFRLFIRQILSSLRGYYLRPASNITECVLISSLTPTSPPPSPSQE</sequence>
<dbReference type="OrthoDB" id="2586335at2759"/>
<feature type="compositionally biased region" description="Polar residues" evidence="1">
    <location>
        <begin position="119"/>
        <end position="128"/>
    </location>
</feature>
<evidence type="ECO:0000256" key="1">
    <source>
        <dbReference type="SAM" id="MobiDB-lite"/>
    </source>
</evidence>
<dbReference type="RefSeq" id="XP_567289.1">
    <property type="nucleotide sequence ID" value="XM_567289.2"/>
</dbReference>
<dbReference type="InParanoid" id="Q5KAV6"/>
<dbReference type="PaxDb" id="214684-Q5KAV6"/>
<gene>
    <name evidence="2" type="ordered locus">CNJ00320</name>
</gene>
<proteinExistence type="predicted"/>
<accession>Q5KAV6</accession>
<reference evidence="2 3" key="1">
    <citation type="journal article" date="2005" name="Science">
        <title>The genome of the basidiomycetous yeast and human pathogen Cryptococcus neoformans.</title>
        <authorList>
            <person name="Loftus B.J."/>
            <person name="Fung E."/>
            <person name="Roncaglia P."/>
            <person name="Rowley D."/>
            <person name="Amedeo P."/>
            <person name="Bruno D."/>
            <person name="Vamathevan J."/>
            <person name="Miranda M."/>
            <person name="Anderson I.J."/>
            <person name="Fraser J.A."/>
            <person name="Allen J.E."/>
            <person name="Bosdet I.E."/>
            <person name="Brent M.R."/>
            <person name="Chiu R."/>
            <person name="Doering T.L."/>
            <person name="Donlin M.J."/>
            <person name="D'Souza C.A."/>
            <person name="Fox D.S."/>
            <person name="Grinberg V."/>
            <person name="Fu J."/>
            <person name="Fukushima M."/>
            <person name="Haas B.J."/>
            <person name="Huang J.C."/>
            <person name="Janbon G."/>
            <person name="Jones S.J."/>
            <person name="Koo H.L."/>
            <person name="Krzywinski M.I."/>
            <person name="Kwon-Chung J.K."/>
            <person name="Lengeler K.B."/>
            <person name="Maiti R."/>
            <person name="Marra M.A."/>
            <person name="Marra R.E."/>
            <person name="Mathewson C.A."/>
            <person name="Mitchell T.G."/>
            <person name="Pertea M."/>
            <person name="Riggs F.R."/>
            <person name="Salzberg S.L."/>
            <person name="Schein J.E."/>
            <person name="Shvartsbeyn A."/>
            <person name="Shin H."/>
            <person name="Shumway M."/>
            <person name="Specht C.A."/>
            <person name="Suh B.B."/>
            <person name="Tenney A."/>
            <person name="Utterback T.R."/>
            <person name="Wickes B.L."/>
            <person name="Wortman J.R."/>
            <person name="Wye N.H."/>
            <person name="Kronstad J.W."/>
            <person name="Lodge J.K."/>
            <person name="Heitman J."/>
            <person name="Davis R.W."/>
            <person name="Fraser C.M."/>
            <person name="Hyman R.W."/>
        </authorList>
    </citation>
    <scope>NUCLEOTIDE SEQUENCE [LARGE SCALE GENOMIC DNA]</scope>
    <source>
        <strain evidence="3">JEC21 / ATCC MYA-565</strain>
    </source>
</reference>
<name>Q5KAV6_CRYD1</name>
<organism evidence="2 3">
    <name type="scientific">Cryptococcus deneoformans (strain JEC21 / ATCC MYA-565)</name>
    <name type="common">Cryptococcus neoformans var. neoformans serotype D</name>
    <dbReference type="NCBI Taxonomy" id="214684"/>
    <lineage>
        <taxon>Eukaryota</taxon>
        <taxon>Fungi</taxon>
        <taxon>Dikarya</taxon>
        <taxon>Basidiomycota</taxon>
        <taxon>Agaricomycotina</taxon>
        <taxon>Tremellomycetes</taxon>
        <taxon>Tremellales</taxon>
        <taxon>Cryptococcaceae</taxon>
        <taxon>Cryptococcus</taxon>
        <taxon>Cryptococcus neoformans species complex</taxon>
    </lineage>
</organism>
<dbReference type="eggNOG" id="ENOG502RBBY">
    <property type="taxonomic scope" value="Eukaryota"/>
</dbReference>
<accession>Q55KL5</accession>
<dbReference type="EMBL" id="AE017350">
    <property type="protein sequence ID" value="AAW45772.1"/>
    <property type="molecule type" value="Genomic_DNA"/>
</dbReference>
<dbReference type="VEuPathDB" id="FungiDB:CNJ00320"/>
<dbReference type="HOGENOM" id="CLU_821405_0_0_1"/>
<keyword evidence="3" id="KW-1185">Reference proteome</keyword>